<dbReference type="OrthoDB" id="5775605at2759"/>
<feature type="domain" description="ZP" evidence="3">
    <location>
        <begin position="598"/>
        <end position="832"/>
    </location>
</feature>
<gene>
    <name evidence="4" type="primary">RvY_05101-1</name>
    <name evidence="4" type="synonym">RvY_05101.1</name>
    <name evidence="4" type="ORF">RvY_05101</name>
</gene>
<dbReference type="Pfam" id="PF00024">
    <property type="entry name" value="PAN_1"/>
    <property type="match status" value="4"/>
</dbReference>
<dbReference type="AlphaFoldDB" id="A0A1D1UTW6"/>
<feature type="domain" description="Apple" evidence="2">
    <location>
        <begin position="206"/>
        <end position="299"/>
    </location>
</feature>
<dbReference type="InterPro" id="IPR001507">
    <property type="entry name" value="ZP_dom"/>
</dbReference>
<dbReference type="PANTHER" id="PTHR47327:SF20">
    <property type="entry name" value="PROTEIN DYF-7"/>
    <property type="match status" value="1"/>
</dbReference>
<dbReference type="PROSITE" id="PS50948">
    <property type="entry name" value="PAN"/>
    <property type="match status" value="5"/>
</dbReference>
<evidence type="ECO:0000259" key="3">
    <source>
        <dbReference type="PROSITE" id="PS51034"/>
    </source>
</evidence>
<evidence type="ECO:0000313" key="5">
    <source>
        <dbReference type="Proteomes" id="UP000186922"/>
    </source>
</evidence>
<feature type="domain" description="Apple" evidence="2">
    <location>
        <begin position="306"/>
        <end position="388"/>
    </location>
</feature>
<dbReference type="InterPro" id="IPR003609">
    <property type="entry name" value="Pan_app"/>
</dbReference>
<evidence type="ECO:0000259" key="2">
    <source>
        <dbReference type="PROSITE" id="PS50948"/>
    </source>
</evidence>
<protein>
    <recommendedName>
        <fullName evidence="6">ZP domain-containing protein</fullName>
    </recommendedName>
</protein>
<dbReference type="Proteomes" id="UP000186922">
    <property type="component" value="Unassembled WGS sequence"/>
</dbReference>
<feature type="domain" description="Apple" evidence="2">
    <location>
        <begin position="513"/>
        <end position="590"/>
    </location>
</feature>
<evidence type="ECO:0000313" key="4">
    <source>
        <dbReference type="EMBL" id="GAU93114.1"/>
    </source>
</evidence>
<accession>A0A1D1UTW6</accession>
<feature type="domain" description="Apple" evidence="2">
    <location>
        <begin position="21"/>
        <end position="99"/>
    </location>
</feature>
<reference evidence="4 5" key="1">
    <citation type="journal article" date="2016" name="Nat. Commun.">
        <title>Extremotolerant tardigrade genome and improved radiotolerance of human cultured cells by tardigrade-unique protein.</title>
        <authorList>
            <person name="Hashimoto T."/>
            <person name="Horikawa D.D."/>
            <person name="Saito Y."/>
            <person name="Kuwahara H."/>
            <person name="Kozuka-Hata H."/>
            <person name="Shin-I T."/>
            <person name="Minakuchi Y."/>
            <person name="Ohishi K."/>
            <person name="Motoyama A."/>
            <person name="Aizu T."/>
            <person name="Enomoto A."/>
            <person name="Kondo K."/>
            <person name="Tanaka S."/>
            <person name="Hara Y."/>
            <person name="Koshikawa S."/>
            <person name="Sagara H."/>
            <person name="Miura T."/>
            <person name="Yokobori S."/>
            <person name="Miyagawa K."/>
            <person name="Suzuki Y."/>
            <person name="Kubo T."/>
            <person name="Oyama M."/>
            <person name="Kohara Y."/>
            <person name="Fujiyama A."/>
            <person name="Arakawa K."/>
            <person name="Katayama T."/>
            <person name="Toyoda A."/>
            <person name="Kunieda T."/>
        </authorList>
    </citation>
    <scope>NUCLEOTIDE SEQUENCE [LARGE SCALE GENOMIC DNA]</scope>
    <source>
        <strain evidence="4 5">YOKOZUNA-1</strain>
    </source>
</reference>
<organism evidence="4 5">
    <name type="scientific">Ramazzottius varieornatus</name>
    <name type="common">Water bear</name>
    <name type="synonym">Tardigrade</name>
    <dbReference type="NCBI Taxonomy" id="947166"/>
    <lineage>
        <taxon>Eukaryota</taxon>
        <taxon>Metazoa</taxon>
        <taxon>Ecdysozoa</taxon>
        <taxon>Tardigrada</taxon>
        <taxon>Eutardigrada</taxon>
        <taxon>Parachela</taxon>
        <taxon>Hypsibioidea</taxon>
        <taxon>Ramazzottiidae</taxon>
        <taxon>Ramazzottius</taxon>
    </lineage>
</organism>
<dbReference type="GO" id="GO:0009653">
    <property type="term" value="P:anatomical structure morphogenesis"/>
    <property type="evidence" value="ECO:0007669"/>
    <property type="project" value="TreeGrafter"/>
</dbReference>
<keyword evidence="1" id="KW-0472">Membrane</keyword>
<dbReference type="InterPro" id="IPR056953">
    <property type="entry name" value="CUT_N"/>
</dbReference>
<dbReference type="PROSITE" id="PS51034">
    <property type="entry name" value="ZP_2"/>
    <property type="match status" value="1"/>
</dbReference>
<dbReference type="SMART" id="SM00241">
    <property type="entry name" value="ZP"/>
    <property type="match status" value="1"/>
</dbReference>
<dbReference type="CDD" id="cd01099">
    <property type="entry name" value="PAN_AP_HGF"/>
    <property type="match status" value="2"/>
</dbReference>
<dbReference type="InterPro" id="IPR052774">
    <property type="entry name" value="Celegans_DevNeuronal_Protein"/>
</dbReference>
<dbReference type="STRING" id="947166.A0A1D1UTW6"/>
<feature type="transmembrane region" description="Helical" evidence="1">
    <location>
        <begin position="892"/>
        <end position="916"/>
    </location>
</feature>
<keyword evidence="1" id="KW-1133">Transmembrane helix</keyword>
<sequence>MDLRKFVFLIWGLAGVSFFHAEALLTFEKINGVTVAGPAPSSSTSPTQLSSCIRSCFTDDNCRAVTFTIPSMQCSHFNVSVTSDQLVANPNVQYFDKVNFPRVEGETEANCNRKLWTAEKFPGRAFLSNNMDTNLVKVIDGVPFRIRCSGLCLQENDFTCLASQYNSTSQQCVLFALDGRKIPRQFVLDNSTDYTENLCLSSEERCNGSSTFEKYNDVVFPPFYFDKSISSPSADACSKLCLQEVEFNCRSFLYQPASKGCSLSHSDRSSLDRGIIPTLPRVFASILGRPLTEYYEFTCFSSSRLCPRFTALTRYSVFQMDVNSTIAAPAPVDTLAQCEELCLTSIRPRCEYLTYISNNSSCSISPSLQPVAATRGYVGDGDYLQFTCPDAAVTTNGPANSTGSQSRAFVASSSFKISTPIVQLNRGVTIQSRTTPSPRVTLPAGFVPAFNTAAPNRGNTPRPTGRRSFFGPGMGSAQSIRRNAQTSTTTSFLPIRNNAPQDLQDQDILQRGCNFTRSTGSISNDLVTASIANVTLDSCKLLCEAITTCRSFSYSSSQRLCLTSTINVGRTSTMVNASSNSDFLTFEKSSGCTNIRFECTDSQISVRFDTEQPFHGRVFIEDANDAQCGTRVSGQRSFTWGIPLSAEPCNTVYDGEGQFSNTITVQYHDVLVTKSDRKYRINCKYDIGIMNVSSSALAVANPPVTRITMNPLPPNLSVEIHDLGGQPVQSVFIGDTLLLTIAVPENSPYGISARNCYAFGGLEGERIALTDDRGCPVLPEYFRPFRLNGKSLQAEFDAFRFRNSYLITYQCTVNYCLDACAQPLCRTGNFSEGPRSKRETLWNAAPIGENNSLGTYNIRKQLEIADPQSGIPERQTVEGVDVSSSRLCPSNAVIIALAVFAAFCLILNIVFFVVALRSYRRRQLKSHRMFIPY</sequence>
<keyword evidence="1" id="KW-0812">Transmembrane</keyword>
<evidence type="ECO:0008006" key="6">
    <source>
        <dbReference type="Google" id="ProtNLM"/>
    </source>
</evidence>
<dbReference type="Gene3D" id="3.50.4.10">
    <property type="entry name" value="Hepatocyte Growth Factor"/>
    <property type="match status" value="4"/>
</dbReference>
<dbReference type="Pfam" id="PF25057">
    <property type="entry name" value="CUT_N"/>
    <property type="match status" value="1"/>
</dbReference>
<dbReference type="EMBL" id="BDGG01000002">
    <property type="protein sequence ID" value="GAU93114.1"/>
    <property type="molecule type" value="Genomic_DNA"/>
</dbReference>
<dbReference type="PANTHER" id="PTHR47327">
    <property type="entry name" value="FI18240P1-RELATED"/>
    <property type="match status" value="1"/>
</dbReference>
<dbReference type="SUPFAM" id="SSF57414">
    <property type="entry name" value="Hairpin loop containing domain-like"/>
    <property type="match status" value="4"/>
</dbReference>
<name>A0A1D1UTW6_RAMVA</name>
<keyword evidence="5" id="KW-1185">Reference proteome</keyword>
<proteinExistence type="predicted"/>
<feature type="domain" description="Apple" evidence="2">
    <location>
        <begin position="111"/>
        <end position="199"/>
    </location>
</feature>
<comment type="caution">
    <text evidence="4">The sequence shown here is derived from an EMBL/GenBank/DDBJ whole genome shotgun (WGS) entry which is preliminary data.</text>
</comment>
<dbReference type="SMART" id="SM00473">
    <property type="entry name" value="PAN_AP"/>
    <property type="match status" value="5"/>
</dbReference>
<evidence type="ECO:0000256" key="1">
    <source>
        <dbReference type="SAM" id="Phobius"/>
    </source>
</evidence>